<evidence type="ECO:0000256" key="1">
    <source>
        <dbReference type="ARBA" id="ARBA00004323"/>
    </source>
</evidence>
<proteinExistence type="inferred from homology"/>
<evidence type="ECO:0000256" key="8">
    <source>
        <dbReference type="ARBA" id="ARBA00023034"/>
    </source>
</evidence>
<sequence>MSLFVSDINVNLLYSVDMLCFSVLHQDSFVRFPNIKKLVFDVDHRKILNNKVVCDFKQNDMFLINPSELLCNDSNCGSLQMLFIVKSYVLNFGQREAIRRTWGGMTKLRSKTVFIIGYLDGIDYLVNLESAKHKDIVQLNKYDQYQNVVYKTIYALLWLSNINITVQFIHFVDDDRLIVPLNMYNVAIQNVESTDLIMLGYMINRSETVRDKSWKTYISPEDYPFDFYPPYIIGGTILTNQKTVRMLAVAVAYTKVIRIEDAYIGIVANSINVKLKHHAAFFAYKQNLTSLRNSVSSPGYETTYILLRDWQLLHVESNSTVSSENFDCSLMICLLRNLADITIDDIHPDPNNKTDGGNLSRLKYFRNQYAHPTDCTMADEILK</sequence>
<dbReference type="Gene3D" id="3.90.550.50">
    <property type="match status" value="1"/>
</dbReference>
<comment type="subcellular location">
    <subcellularLocation>
        <location evidence="1 10">Golgi apparatus membrane</location>
        <topology evidence="1 10">Single-pass type II membrane protein</topology>
    </subcellularLocation>
</comment>
<dbReference type="Pfam" id="PF01762">
    <property type="entry name" value="Galactosyl_T"/>
    <property type="match status" value="1"/>
</dbReference>
<protein>
    <recommendedName>
        <fullName evidence="10">Hexosyltransferase</fullName>
        <ecNumber evidence="10">2.4.1.-</ecNumber>
    </recommendedName>
</protein>
<dbReference type="GO" id="GO:0006493">
    <property type="term" value="P:protein O-linked glycosylation"/>
    <property type="evidence" value="ECO:0007669"/>
    <property type="project" value="TreeGrafter"/>
</dbReference>
<evidence type="ECO:0000256" key="3">
    <source>
        <dbReference type="ARBA" id="ARBA00022676"/>
    </source>
</evidence>
<evidence type="ECO:0000256" key="9">
    <source>
        <dbReference type="ARBA" id="ARBA00023136"/>
    </source>
</evidence>
<dbReference type="PANTHER" id="PTHR11214">
    <property type="entry name" value="BETA-1,3-N-ACETYLGLUCOSAMINYLTRANSFERASE"/>
    <property type="match status" value="1"/>
</dbReference>
<keyword evidence="9" id="KW-0472">Membrane</keyword>
<comment type="similarity">
    <text evidence="2 10">Belongs to the glycosyltransferase 31 family.</text>
</comment>
<evidence type="ECO:0000256" key="4">
    <source>
        <dbReference type="ARBA" id="ARBA00022679"/>
    </source>
</evidence>
<evidence type="ECO:0000313" key="13">
    <source>
        <dbReference type="Proteomes" id="UP000683360"/>
    </source>
</evidence>
<comment type="caution">
    <text evidence="12">The sequence shown here is derived from an EMBL/GenBank/DDBJ whole genome shotgun (WGS) entry which is preliminary data.</text>
</comment>
<evidence type="ECO:0000256" key="10">
    <source>
        <dbReference type="RuleBase" id="RU363063"/>
    </source>
</evidence>
<dbReference type="GO" id="GO:0000139">
    <property type="term" value="C:Golgi membrane"/>
    <property type="evidence" value="ECO:0007669"/>
    <property type="project" value="UniProtKB-SubCell"/>
</dbReference>
<name>A0A8S3VJD2_MYTED</name>
<keyword evidence="8 10" id="KW-0333">Golgi apparatus</keyword>
<evidence type="ECO:0000256" key="5">
    <source>
        <dbReference type="ARBA" id="ARBA00022692"/>
    </source>
</evidence>
<organism evidence="12 13">
    <name type="scientific">Mytilus edulis</name>
    <name type="common">Blue mussel</name>
    <dbReference type="NCBI Taxonomy" id="6550"/>
    <lineage>
        <taxon>Eukaryota</taxon>
        <taxon>Metazoa</taxon>
        <taxon>Spiralia</taxon>
        <taxon>Lophotrochozoa</taxon>
        <taxon>Mollusca</taxon>
        <taxon>Bivalvia</taxon>
        <taxon>Autobranchia</taxon>
        <taxon>Pteriomorphia</taxon>
        <taxon>Mytilida</taxon>
        <taxon>Mytiloidea</taxon>
        <taxon>Mytilidae</taxon>
        <taxon>Mytilinae</taxon>
        <taxon>Mytilus</taxon>
    </lineage>
</organism>
<evidence type="ECO:0000256" key="7">
    <source>
        <dbReference type="ARBA" id="ARBA00022989"/>
    </source>
</evidence>
<reference evidence="12" key="1">
    <citation type="submission" date="2021-03" db="EMBL/GenBank/DDBJ databases">
        <authorList>
            <person name="Bekaert M."/>
        </authorList>
    </citation>
    <scope>NUCLEOTIDE SEQUENCE</scope>
</reference>
<accession>A0A8S3VJD2</accession>
<keyword evidence="13" id="KW-1185">Reference proteome</keyword>
<keyword evidence="4" id="KW-0808">Transferase</keyword>
<dbReference type="EMBL" id="CAJPWZ010003317">
    <property type="protein sequence ID" value="CAG2256833.1"/>
    <property type="molecule type" value="Genomic_DNA"/>
</dbReference>
<keyword evidence="6" id="KW-0735">Signal-anchor</keyword>
<evidence type="ECO:0000256" key="2">
    <source>
        <dbReference type="ARBA" id="ARBA00008661"/>
    </source>
</evidence>
<dbReference type="PANTHER" id="PTHR11214:SF3">
    <property type="entry name" value="BETA-1,3-GALACTOSYLTRANSFERASE 6"/>
    <property type="match status" value="1"/>
</dbReference>
<dbReference type="OrthoDB" id="6145110at2759"/>
<dbReference type="AlphaFoldDB" id="A0A8S3VJD2"/>
<evidence type="ECO:0000256" key="6">
    <source>
        <dbReference type="ARBA" id="ARBA00022968"/>
    </source>
</evidence>
<dbReference type="Pfam" id="PF18738">
    <property type="entry name" value="HEPN_DZIP3"/>
    <property type="match status" value="1"/>
</dbReference>
<dbReference type="InterPro" id="IPR041249">
    <property type="entry name" value="HEPN_DZIP3"/>
</dbReference>
<dbReference type="InterPro" id="IPR002659">
    <property type="entry name" value="Glyco_trans_31"/>
</dbReference>
<evidence type="ECO:0000259" key="11">
    <source>
        <dbReference type="Pfam" id="PF18738"/>
    </source>
</evidence>
<dbReference type="EC" id="2.4.1.-" evidence="10"/>
<evidence type="ECO:0000313" key="12">
    <source>
        <dbReference type="EMBL" id="CAG2256833.1"/>
    </source>
</evidence>
<keyword evidence="7" id="KW-1133">Transmembrane helix</keyword>
<keyword evidence="3 10" id="KW-0328">Glycosyltransferase</keyword>
<feature type="domain" description="DZIP3-like HEPN" evidence="11">
    <location>
        <begin position="304"/>
        <end position="379"/>
    </location>
</feature>
<gene>
    <name evidence="12" type="ORF">MEDL_68144</name>
</gene>
<keyword evidence="5" id="KW-0812">Transmembrane</keyword>
<dbReference type="Proteomes" id="UP000683360">
    <property type="component" value="Unassembled WGS sequence"/>
</dbReference>
<dbReference type="GO" id="GO:0016758">
    <property type="term" value="F:hexosyltransferase activity"/>
    <property type="evidence" value="ECO:0007669"/>
    <property type="project" value="InterPro"/>
</dbReference>